<dbReference type="AlphaFoldDB" id="A0A918S8Z9"/>
<reference evidence="1" key="2">
    <citation type="submission" date="2020-09" db="EMBL/GenBank/DDBJ databases">
        <authorList>
            <person name="Sun Q."/>
            <person name="Kim S."/>
        </authorList>
    </citation>
    <scope>NUCLEOTIDE SEQUENCE</scope>
    <source>
        <strain evidence="1">KCTC 12719</strain>
    </source>
</reference>
<dbReference type="InterPro" id="IPR008886">
    <property type="entry name" value="UPF0227/Esterase_YqiA"/>
</dbReference>
<dbReference type="Pfam" id="PF05728">
    <property type="entry name" value="UPF0227"/>
    <property type="match status" value="1"/>
</dbReference>
<accession>A0A918S8Z9</accession>
<dbReference type="SUPFAM" id="SSF53474">
    <property type="entry name" value="alpha/beta-Hydrolases"/>
    <property type="match status" value="1"/>
</dbReference>
<dbReference type="Gene3D" id="3.40.50.1820">
    <property type="entry name" value="alpha/beta hydrolase"/>
    <property type="match status" value="1"/>
</dbReference>
<dbReference type="EMBL" id="BMXB01000001">
    <property type="protein sequence ID" value="GHA27151.1"/>
    <property type="molecule type" value="Genomic_DNA"/>
</dbReference>
<evidence type="ECO:0000313" key="1">
    <source>
        <dbReference type="EMBL" id="GHA27151.1"/>
    </source>
</evidence>
<name>A0A918S8Z9_9FLAO</name>
<dbReference type="RefSeq" id="WP_189603143.1">
    <property type="nucleotide sequence ID" value="NZ_BMXB01000001.1"/>
</dbReference>
<evidence type="ECO:0008006" key="3">
    <source>
        <dbReference type="Google" id="ProtNLM"/>
    </source>
</evidence>
<protein>
    <recommendedName>
        <fullName evidence="3">Esterase</fullName>
    </recommendedName>
</protein>
<sequence length="164" mass="18571">MNILYLHGLDSKLSPEKREVLKKFGKVYAPDLDYYKDANAINTILNFYPDVEINTVIGSSMGGFAGYHVANSLFRPALLFNPALKKRSVPQEIPTVSDSWNNLKQIVIGQKDEVVSPQETLSFLSEGFNPVTELYVRLVPQLGHRIPVELFEAEVESFFEKLCY</sequence>
<dbReference type="InterPro" id="IPR029058">
    <property type="entry name" value="AB_hydrolase_fold"/>
</dbReference>
<evidence type="ECO:0000313" key="2">
    <source>
        <dbReference type="Proteomes" id="UP000610456"/>
    </source>
</evidence>
<dbReference type="Proteomes" id="UP000610456">
    <property type="component" value="Unassembled WGS sequence"/>
</dbReference>
<reference evidence="1" key="1">
    <citation type="journal article" date="2014" name="Int. J. Syst. Evol. Microbiol.">
        <title>Complete genome sequence of Corynebacterium casei LMG S-19264T (=DSM 44701T), isolated from a smear-ripened cheese.</title>
        <authorList>
            <consortium name="US DOE Joint Genome Institute (JGI-PGF)"/>
            <person name="Walter F."/>
            <person name="Albersmeier A."/>
            <person name="Kalinowski J."/>
            <person name="Ruckert C."/>
        </authorList>
    </citation>
    <scope>NUCLEOTIDE SEQUENCE</scope>
    <source>
        <strain evidence="1">KCTC 12719</strain>
    </source>
</reference>
<proteinExistence type="predicted"/>
<gene>
    <name evidence="1" type="ORF">GCM10007103_05680</name>
</gene>
<comment type="caution">
    <text evidence="1">The sequence shown here is derived from an EMBL/GenBank/DDBJ whole genome shotgun (WGS) entry which is preliminary data.</text>
</comment>
<keyword evidence="2" id="KW-1185">Reference proteome</keyword>
<organism evidence="1 2">
    <name type="scientific">Salinimicrobium marinum</name>
    <dbReference type="NCBI Taxonomy" id="680283"/>
    <lineage>
        <taxon>Bacteria</taxon>
        <taxon>Pseudomonadati</taxon>
        <taxon>Bacteroidota</taxon>
        <taxon>Flavobacteriia</taxon>
        <taxon>Flavobacteriales</taxon>
        <taxon>Flavobacteriaceae</taxon>
        <taxon>Salinimicrobium</taxon>
    </lineage>
</organism>